<dbReference type="InterPro" id="IPR016131">
    <property type="entry name" value="Haemerythrin_Fe_BS"/>
</dbReference>
<dbReference type="SMART" id="SM00267">
    <property type="entry name" value="GGDEF"/>
    <property type="match status" value="1"/>
</dbReference>
<evidence type="ECO:0000313" key="8">
    <source>
        <dbReference type="EMBL" id="AHF00194.1"/>
    </source>
</evidence>
<keyword evidence="5" id="KW-0408">Iron</keyword>
<evidence type="ECO:0000256" key="2">
    <source>
        <dbReference type="ARBA" id="ARBA00010587"/>
    </source>
</evidence>
<dbReference type="Gene3D" id="1.20.120.50">
    <property type="entry name" value="Hemerythrin-like"/>
    <property type="match status" value="1"/>
</dbReference>
<dbReference type="InterPro" id="IPR012827">
    <property type="entry name" value="Hemerythrin_metal-bd"/>
</dbReference>
<dbReference type="SUPFAM" id="SSF55073">
    <property type="entry name" value="Nucleotide cyclase"/>
    <property type="match status" value="1"/>
</dbReference>
<name>W0DTA6_9GAMM</name>
<dbReference type="EMBL" id="CP007029">
    <property type="protein sequence ID" value="AHF00194.1"/>
    <property type="molecule type" value="Genomic_DNA"/>
</dbReference>
<sequence>MFAMTVSTWLEDHSTIDTLMDLPLPIAVVHRSGSVDLVNRRFSSEMDAEALTPEVIAKLSARDVPSNVSLPNANGDGEAVAAFVVPLGDRLMLILENGDRAVQMLEERLREMERLSTKDRLTNAWNRTHLERMVESETARAARYRESLSQILLDVDHFKRINDGFGHAVGDLVLKELVSRVQDALRLTDSLYRWGGEEFVVLAPETDADGAAVVAERLREAVAAEPFPVVGTVTVSLGVAEYLPEASREDWFDRCDRAMYRAKSGGRDRVVVDPLRPESRPAAGSTPRTRPLVELAWDSDFASGHPVIDGEHRRLFDLANRVLAEALASHSEPDRLASAVSALVTEVERHFRHEEQILEQCAFPGLQGHRNAHRALLRRAREVEAAVRSGPVAVATLVEFLAQDLVLRHMLTADRQFFGLVRNC</sequence>
<feature type="domain" description="GGDEF" evidence="7">
    <location>
        <begin position="146"/>
        <end position="275"/>
    </location>
</feature>
<comment type="catalytic activity">
    <reaction evidence="6">
        <text>2 GTP = 3',3'-c-di-GMP + 2 diphosphate</text>
        <dbReference type="Rhea" id="RHEA:24898"/>
        <dbReference type="ChEBI" id="CHEBI:33019"/>
        <dbReference type="ChEBI" id="CHEBI:37565"/>
        <dbReference type="ChEBI" id="CHEBI:58805"/>
        <dbReference type="EC" id="2.7.7.65"/>
    </reaction>
</comment>
<dbReference type="InterPro" id="IPR029787">
    <property type="entry name" value="Nucleotide_cyclase"/>
</dbReference>
<dbReference type="KEGG" id="tti:THITH_11845"/>
<dbReference type="GO" id="GO:0043709">
    <property type="term" value="P:cell adhesion involved in single-species biofilm formation"/>
    <property type="evidence" value="ECO:0007669"/>
    <property type="project" value="TreeGrafter"/>
</dbReference>
<organism evidence="8 9">
    <name type="scientific">Thioalkalivibrio paradoxus ARh 1</name>
    <dbReference type="NCBI Taxonomy" id="713585"/>
    <lineage>
        <taxon>Bacteria</taxon>
        <taxon>Pseudomonadati</taxon>
        <taxon>Pseudomonadota</taxon>
        <taxon>Gammaproteobacteria</taxon>
        <taxon>Chromatiales</taxon>
        <taxon>Ectothiorhodospiraceae</taxon>
        <taxon>Thioalkalivibrio</taxon>
    </lineage>
</organism>
<evidence type="ECO:0000313" key="9">
    <source>
        <dbReference type="Proteomes" id="UP000005289"/>
    </source>
</evidence>
<evidence type="ECO:0000256" key="6">
    <source>
        <dbReference type="ARBA" id="ARBA00034247"/>
    </source>
</evidence>
<dbReference type="InterPro" id="IPR043128">
    <property type="entry name" value="Rev_trsase/Diguanyl_cyclase"/>
</dbReference>
<dbReference type="NCBIfam" id="TIGR00254">
    <property type="entry name" value="GGDEF"/>
    <property type="match status" value="1"/>
</dbReference>
<dbReference type="FunFam" id="3.30.70.270:FF:000001">
    <property type="entry name" value="Diguanylate cyclase domain protein"/>
    <property type="match status" value="1"/>
</dbReference>
<dbReference type="EC" id="2.7.7.65" evidence="3"/>
<reference evidence="8 9" key="1">
    <citation type="submission" date="2013-12" db="EMBL/GenBank/DDBJ databases">
        <authorList>
            <consortium name="DOE Joint Genome Institute"/>
            <person name="Muyzer G."/>
            <person name="Huntemann M."/>
            <person name="Han J."/>
            <person name="Chen A."/>
            <person name="Kyrpides N."/>
            <person name="Mavromatis K."/>
            <person name="Markowitz V."/>
            <person name="Palaniappan K."/>
            <person name="Ivanova N."/>
            <person name="Schaumberg A."/>
            <person name="Pati A."/>
            <person name="Liolios K."/>
            <person name="Nordberg H.P."/>
            <person name="Cantor M.N."/>
            <person name="Hua S.X."/>
            <person name="Woyke T."/>
        </authorList>
    </citation>
    <scope>NUCLEOTIDE SEQUENCE [LARGE SCALE GENOMIC DNA]</scope>
    <source>
        <strain evidence="8 9">ARh 1</strain>
    </source>
</reference>
<protein>
    <recommendedName>
        <fullName evidence="3">diguanylate cyclase</fullName>
        <ecNumber evidence="3">2.7.7.65</ecNumber>
    </recommendedName>
</protein>
<dbReference type="CDD" id="cd01949">
    <property type="entry name" value="GGDEF"/>
    <property type="match status" value="1"/>
</dbReference>
<dbReference type="Pfam" id="PF01814">
    <property type="entry name" value="Hemerythrin"/>
    <property type="match status" value="1"/>
</dbReference>
<dbReference type="PANTHER" id="PTHR45138:SF9">
    <property type="entry name" value="DIGUANYLATE CYCLASE DGCM-RELATED"/>
    <property type="match status" value="1"/>
</dbReference>
<gene>
    <name evidence="8" type="ORF">THITH_11845</name>
</gene>
<dbReference type="InterPro" id="IPR035938">
    <property type="entry name" value="Hemerythrin-like_sf"/>
</dbReference>
<dbReference type="STRING" id="713585.THITH_11845"/>
<dbReference type="NCBIfam" id="TIGR02481">
    <property type="entry name" value="hemeryth_dom"/>
    <property type="match status" value="1"/>
</dbReference>
<dbReference type="GO" id="GO:0052621">
    <property type="term" value="F:diguanylate cyclase activity"/>
    <property type="evidence" value="ECO:0007669"/>
    <property type="project" value="UniProtKB-EC"/>
</dbReference>
<dbReference type="Proteomes" id="UP000005289">
    <property type="component" value="Chromosome"/>
</dbReference>
<dbReference type="Pfam" id="PF00990">
    <property type="entry name" value="GGDEF"/>
    <property type="match status" value="1"/>
</dbReference>
<dbReference type="AlphaFoldDB" id="W0DTA6"/>
<dbReference type="InterPro" id="IPR012312">
    <property type="entry name" value="Hemerythrin-like"/>
</dbReference>
<comment type="cofactor">
    <cofactor evidence="1">
        <name>Mg(2+)</name>
        <dbReference type="ChEBI" id="CHEBI:18420"/>
    </cofactor>
</comment>
<dbReference type="SUPFAM" id="SSF47188">
    <property type="entry name" value="Hemerythrin-like"/>
    <property type="match status" value="1"/>
</dbReference>
<evidence type="ECO:0000256" key="1">
    <source>
        <dbReference type="ARBA" id="ARBA00001946"/>
    </source>
</evidence>
<dbReference type="PROSITE" id="PS50887">
    <property type="entry name" value="GGDEF"/>
    <property type="match status" value="1"/>
</dbReference>
<comment type="similarity">
    <text evidence="2">Belongs to the hemerythrin family.</text>
</comment>
<dbReference type="Gene3D" id="3.30.70.270">
    <property type="match status" value="1"/>
</dbReference>
<dbReference type="CDD" id="cd12107">
    <property type="entry name" value="Hemerythrin"/>
    <property type="match status" value="1"/>
</dbReference>
<dbReference type="GO" id="GO:0005886">
    <property type="term" value="C:plasma membrane"/>
    <property type="evidence" value="ECO:0007669"/>
    <property type="project" value="TreeGrafter"/>
</dbReference>
<evidence type="ECO:0000256" key="3">
    <source>
        <dbReference type="ARBA" id="ARBA00012528"/>
    </source>
</evidence>
<evidence type="ECO:0000256" key="4">
    <source>
        <dbReference type="ARBA" id="ARBA00022723"/>
    </source>
</evidence>
<keyword evidence="9" id="KW-1185">Reference proteome</keyword>
<dbReference type="GO" id="GO:1902201">
    <property type="term" value="P:negative regulation of bacterial-type flagellum-dependent cell motility"/>
    <property type="evidence" value="ECO:0007669"/>
    <property type="project" value="TreeGrafter"/>
</dbReference>
<dbReference type="HOGENOM" id="CLU_647106_0_0_6"/>
<keyword evidence="4" id="KW-0479">Metal-binding</keyword>
<dbReference type="InterPro" id="IPR000160">
    <property type="entry name" value="GGDEF_dom"/>
</dbReference>
<dbReference type="PROSITE" id="PS00550">
    <property type="entry name" value="HEMERYTHRINS"/>
    <property type="match status" value="1"/>
</dbReference>
<dbReference type="GO" id="GO:0046872">
    <property type="term" value="F:metal ion binding"/>
    <property type="evidence" value="ECO:0007669"/>
    <property type="project" value="UniProtKB-KW"/>
</dbReference>
<evidence type="ECO:0000256" key="5">
    <source>
        <dbReference type="ARBA" id="ARBA00023004"/>
    </source>
</evidence>
<evidence type="ECO:0000259" key="7">
    <source>
        <dbReference type="PROSITE" id="PS50887"/>
    </source>
</evidence>
<dbReference type="OrthoDB" id="9773156at2"/>
<proteinExistence type="inferred from homology"/>
<accession>W0DTA6</accession>
<dbReference type="InterPro" id="IPR050469">
    <property type="entry name" value="Diguanylate_Cyclase"/>
</dbReference>
<dbReference type="PANTHER" id="PTHR45138">
    <property type="entry name" value="REGULATORY COMPONENTS OF SENSORY TRANSDUCTION SYSTEM"/>
    <property type="match status" value="1"/>
</dbReference>